<dbReference type="PROSITE" id="PS50088">
    <property type="entry name" value="ANK_REPEAT"/>
    <property type="match status" value="4"/>
</dbReference>
<feature type="repeat" description="ANK" evidence="3">
    <location>
        <begin position="143"/>
        <end position="175"/>
    </location>
</feature>
<proteinExistence type="predicted"/>
<keyword evidence="2 3" id="KW-0040">ANK repeat</keyword>
<dbReference type="SUPFAM" id="SSF48403">
    <property type="entry name" value="Ankyrin repeat"/>
    <property type="match status" value="1"/>
</dbReference>
<evidence type="ECO:0000256" key="2">
    <source>
        <dbReference type="ARBA" id="ARBA00023043"/>
    </source>
</evidence>
<dbReference type="OrthoDB" id="539213at2759"/>
<accession>A0A8S1F6Z8</accession>
<feature type="region of interest" description="Disordered" evidence="4">
    <location>
        <begin position="231"/>
        <end position="250"/>
    </location>
</feature>
<evidence type="ECO:0000256" key="1">
    <source>
        <dbReference type="ARBA" id="ARBA00022737"/>
    </source>
</evidence>
<dbReference type="SUPFAM" id="SSF47769">
    <property type="entry name" value="SAM/Pointed domain"/>
    <property type="match status" value="1"/>
</dbReference>
<dbReference type="Proteomes" id="UP000494206">
    <property type="component" value="Unassembled WGS sequence"/>
</dbReference>
<dbReference type="SMART" id="SM00454">
    <property type="entry name" value="SAM"/>
    <property type="match status" value="1"/>
</dbReference>
<dbReference type="InterPro" id="IPR002110">
    <property type="entry name" value="Ankyrin_rpt"/>
</dbReference>
<evidence type="ECO:0000313" key="7">
    <source>
        <dbReference type="Proteomes" id="UP000494206"/>
    </source>
</evidence>
<dbReference type="AlphaFoldDB" id="A0A8S1F6Z8"/>
<dbReference type="Pfam" id="PF00536">
    <property type="entry name" value="SAM_1"/>
    <property type="match status" value="1"/>
</dbReference>
<dbReference type="Pfam" id="PF00023">
    <property type="entry name" value="Ank"/>
    <property type="match status" value="1"/>
</dbReference>
<dbReference type="PANTHER" id="PTHR24198">
    <property type="entry name" value="ANKYRIN REPEAT AND PROTEIN KINASE DOMAIN-CONTAINING PROTEIN"/>
    <property type="match status" value="1"/>
</dbReference>
<keyword evidence="1" id="KW-0677">Repeat</keyword>
<evidence type="ECO:0000259" key="5">
    <source>
        <dbReference type="SMART" id="SM00454"/>
    </source>
</evidence>
<dbReference type="Gene3D" id="1.25.40.20">
    <property type="entry name" value="Ankyrin repeat-containing domain"/>
    <property type="match status" value="2"/>
</dbReference>
<keyword evidence="7" id="KW-1185">Reference proteome</keyword>
<feature type="repeat" description="ANK" evidence="3">
    <location>
        <begin position="176"/>
        <end position="208"/>
    </location>
</feature>
<feature type="compositionally biased region" description="Basic and acidic residues" evidence="4">
    <location>
        <begin position="231"/>
        <end position="240"/>
    </location>
</feature>
<reference evidence="6 7" key="1">
    <citation type="submission" date="2020-04" db="EMBL/GenBank/DDBJ databases">
        <authorList>
            <person name="Laetsch R D."/>
            <person name="Stevens L."/>
            <person name="Kumar S."/>
            <person name="Blaxter L. M."/>
        </authorList>
    </citation>
    <scope>NUCLEOTIDE SEQUENCE [LARGE SCALE GENOMIC DNA]</scope>
</reference>
<comment type="caution">
    <text evidence="6">The sequence shown here is derived from an EMBL/GenBank/DDBJ whole genome shotgun (WGS) entry which is preliminary data.</text>
</comment>
<gene>
    <name evidence="6" type="ORF">CBOVIS_LOCUS13029</name>
</gene>
<name>A0A8S1F6Z8_9PELO</name>
<dbReference type="PROSITE" id="PS50297">
    <property type="entry name" value="ANK_REP_REGION"/>
    <property type="match status" value="4"/>
</dbReference>
<dbReference type="InterPro" id="IPR013761">
    <property type="entry name" value="SAM/pointed_sf"/>
</dbReference>
<feature type="repeat" description="ANK" evidence="3">
    <location>
        <begin position="110"/>
        <end position="142"/>
    </location>
</feature>
<sequence length="397" mass="43777">MSTRVRFSQEQPGITYLPASSSATPFLSEILSKPMPRIHRDDEYTMDVFTAASIGAVEFLKEMANIKSPALKSKNLSGWTPLMYAAHLGHKSNAVVLLDYGVEVDDQNNKGQTALMMATACGNTDIMHLLLNKGAKVKMFDSNKRTALHYAANCSQHMAADILLSAGADPNAPDVMGNTPVHESAATGHELTFSNLLERGADVDVKNHRGEDAAALAYEHGKILQMIKDHRKEQNARKEAPTQSESAAKFPRSLSELLEEMDLSRYSEQFKNENIDLNVFFDLKKEDFDDMKIAYGPKKRMMDVIERYKTTGVIRTDAFPAAANMDYGIKSENSSELAAQYLSSLQTVAGINDKNKNYAISALQHLSAGNLEKTRLLLMNIIEGIDRTTAQISAHGV</sequence>
<evidence type="ECO:0000313" key="6">
    <source>
        <dbReference type="EMBL" id="CAB3411654.1"/>
    </source>
</evidence>
<feature type="domain" description="SAM" evidence="5">
    <location>
        <begin position="246"/>
        <end position="311"/>
    </location>
</feature>
<dbReference type="InterPro" id="IPR001660">
    <property type="entry name" value="SAM"/>
</dbReference>
<dbReference type="PANTHER" id="PTHR24198:SF165">
    <property type="entry name" value="ANKYRIN REPEAT-CONTAINING PROTEIN-RELATED"/>
    <property type="match status" value="1"/>
</dbReference>
<dbReference type="EMBL" id="CADEPM010000015">
    <property type="protein sequence ID" value="CAB3411654.1"/>
    <property type="molecule type" value="Genomic_DNA"/>
</dbReference>
<protein>
    <recommendedName>
        <fullName evidence="5">SAM domain-containing protein</fullName>
    </recommendedName>
</protein>
<evidence type="ECO:0000256" key="3">
    <source>
        <dbReference type="PROSITE-ProRule" id="PRU00023"/>
    </source>
</evidence>
<dbReference type="SMART" id="SM00248">
    <property type="entry name" value="ANK"/>
    <property type="match status" value="4"/>
</dbReference>
<dbReference type="Pfam" id="PF12796">
    <property type="entry name" value="Ank_2"/>
    <property type="match status" value="1"/>
</dbReference>
<dbReference type="Gene3D" id="1.10.150.50">
    <property type="entry name" value="Transcription Factor, Ets-1"/>
    <property type="match status" value="1"/>
</dbReference>
<dbReference type="InterPro" id="IPR036770">
    <property type="entry name" value="Ankyrin_rpt-contain_sf"/>
</dbReference>
<feature type="repeat" description="ANK" evidence="3">
    <location>
        <begin position="77"/>
        <end position="109"/>
    </location>
</feature>
<organism evidence="6 7">
    <name type="scientific">Caenorhabditis bovis</name>
    <dbReference type="NCBI Taxonomy" id="2654633"/>
    <lineage>
        <taxon>Eukaryota</taxon>
        <taxon>Metazoa</taxon>
        <taxon>Ecdysozoa</taxon>
        <taxon>Nematoda</taxon>
        <taxon>Chromadorea</taxon>
        <taxon>Rhabditida</taxon>
        <taxon>Rhabditina</taxon>
        <taxon>Rhabditomorpha</taxon>
        <taxon>Rhabditoidea</taxon>
        <taxon>Rhabditidae</taxon>
        <taxon>Peloderinae</taxon>
        <taxon>Caenorhabditis</taxon>
    </lineage>
</organism>
<evidence type="ECO:0000256" key="4">
    <source>
        <dbReference type="SAM" id="MobiDB-lite"/>
    </source>
</evidence>